<dbReference type="PROSITE" id="PS51257">
    <property type="entry name" value="PROKAR_LIPOPROTEIN"/>
    <property type="match status" value="1"/>
</dbReference>
<name>A0A3G9J1Y7_9FIRM</name>
<dbReference type="EMBL" id="AP019309">
    <property type="protein sequence ID" value="BBH25197.1"/>
    <property type="molecule type" value="Genomic_DNA"/>
</dbReference>
<accession>A0A3G9J1Y7</accession>
<evidence type="ECO:0000313" key="1">
    <source>
        <dbReference type="EMBL" id="BBH25197.1"/>
    </source>
</evidence>
<keyword evidence="2" id="KW-1185">Reference proteome</keyword>
<gene>
    <name evidence="1" type="ORF">SG0102_01310</name>
</gene>
<organism evidence="1 2">
    <name type="scientific">Intestinibaculum porci</name>
    <dbReference type="NCBI Taxonomy" id="2487118"/>
    <lineage>
        <taxon>Bacteria</taxon>
        <taxon>Bacillati</taxon>
        <taxon>Bacillota</taxon>
        <taxon>Erysipelotrichia</taxon>
        <taxon>Erysipelotrichales</taxon>
        <taxon>Erysipelotrichaceae</taxon>
        <taxon>Intestinibaculum</taxon>
    </lineage>
</organism>
<dbReference type="KEGG" id="ebm:SG0102_01310"/>
<evidence type="ECO:0008006" key="3">
    <source>
        <dbReference type="Google" id="ProtNLM"/>
    </source>
</evidence>
<dbReference type="RefSeq" id="WP_125118168.1">
    <property type="nucleotide sequence ID" value="NZ_AP019309.1"/>
</dbReference>
<sequence length="160" mass="18107">MKKILILILSVFLLAGCGSSKKTTKKTKTESSLKLSDVYNKRYMQDEILYVNKDQYSDKKSAYDPELVYVISPKSIIFETNLKYSSVTYKSAKLTDSDKEMIGDVKKKYTVYTKGSALGMTILLGSKKLYIANNTLDQKGYTYVASLKEITETSKNNKKN</sequence>
<evidence type="ECO:0000313" key="2">
    <source>
        <dbReference type="Proteomes" id="UP000268059"/>
    </source>
</evidence>
<dbReference type="InParanoid" id="A0A3G9J1Y7"/>
<dbReference type="AlphaFoldDB" id="A0A3G9J1Y7"/>
<reference evidence="1 2" key="1">
    <citation type="submission" date="2018-11" db="EMBL/GenBank/DDBJ databases">
        <title>Novel Erysipelotrichaceae bacterium isolated from small intestine of a swine.</title>
        <authorList>
            <person name="Kim J.S."/>
            <person name="Choe H."/>
            <person name="Lee Y.R."/>
            <person name="Kim K.M."/>
            <person name="Park D.S."/>
        </authorList>
    </citation>
    <scope>NUCLEOTIDE SEQUENCE [LARGE SCALE GENOMIC DNA]</scope>
    <source>
        <strain evidence="1 2">SG0102</strain>
    </source>
</reference>
<protein>
    <recommendedName>
        <fullName evidence="3">Lipoprotein</fullName>
    </recommendedName>
</protein>
<proteinExistence type="predicted"/>
<dbReference type="Proteomes" id="UP000268059">
    <property type="component" value="Chromosome"/>
</dbReference>